<dbReference type="PANTHER" id="PTHR43986:SF1">
    <property type="entry name" value="ELONGATION FACTOR 1-GAMMA"/>
    <property type="match status" value="1"/>
</dbReference>
<gene>
    <name evidence="7" type="ORF">SRAS04492_LOCUS8288</name>
</gene>
<evidence type="ECO:0008006" key="8">
    <source>
        <dbReference type="Google" id="ProtNLM"/>
    </source>
</evidence>
<evidence type="ECO:0000256" key="1">
    <source>
        <dbReference type="ARBA" id="ARBA00022768"/>
    </source>
</evidence>
<dbReference type="SFLD" id="SFLDG00358">
    <property type="entry name" value="Main_(cytGST)"/>
    <property type="match status" value="1"/>
</dbReference>
<dbReference type="SUPFAM" id="SSF47616">
    <property type="entry name" value="GST C-terminal domain-like"/>
    <property type="match status" value="1"/>
</dbReference>
<dbReference type="InterPro" id="IPR004045">
    <property type="entry name" value="Glutathione_S-Trfase_N"/>
</dbReference>
<dbReference type="InterPro" id="IPR004046">
    <property type="entry name" value="GST_C"/>
</dbReference>
<dbReference type="Gene3D" id="1.20.1050.10">
    <property type="match status" value="1"/>
</dbReference>
<accession>A0A7S3CT45</accession>
<feature type="domain" description="GST C-terminal" evidence="6">
    <location>
        <begin position="82"/>
        <end position="211"/>
    </location>
</feature>
<dbReference type="SFLD" id="SFLDS00019">
    <property type="entry name" value="Glutathione_Transferase_(cytos"/>
    <property type="match status" value="1"/>
</dbReference>
<dbReference type="GO" id="GO:0005737">
    <property type="term" value="C:cytoplasm"/>
    <property type="evidence" value="ECO:0007669"/>
    <property type="project" value="TreeGrafter"/>
</dbReference>
<dbReference type="InterPro" id="IPR036249">
    <property type="entry name" value="Thioredoxin-like_sf"/>
</dbReference>
<evidence type="ECO:0000259" key="6">
    <source>
        <dbReference type="PROSITE" id="PS50405"/>
    </source>
</evidence>
<dbReference type="SMART" id="SM01183">
    <property type="entry name" value="EF1G"/>
    <property type="match status" value="1"/>
</dbReference>
<evidence type="ECO:0000256" key="3">
    <source>
        <dbReference type="PROSITE-ProRule" id="PRU00519"/>
    </source>
</evidence>
<name>A0A7S3CT45_9SPIT</name>
<feature type="domain" description="EF-1-gamma C-terminal" evidence="4">
    <location>
        <begin position="236"/>
        <end position="396"/>
    </location>
</feature>
<keyword evidence="2 3" id="KW-0648">Protein biosynthesis</keyword>
<organism evidence="7">
    <name type="scientific">Strombidium rassoulzadegani</name>
    <dbReference type="NCBI Taxonomy" id="1082188"/>
    <lineage>
        <taxon>Eukaryota</taxon>
        <taxon>Sar</taxon>
        <taxon>Alveolata</taxon>
        <taxon>Ciliophora</taxon>
        <taxon>Intramacronucleata</taxon>
        <taxon>Spirotrichea</taxon>
        <taxon>Oligotrichia</taxon>
        <taxon>Strombidiidae</taxon>
        <taxon>Strombidium</taxon>
    </lineage>
</organism>
<sequence length="399" mass="44912">MKLYVINPTSSCCALVRVVAELTGQTLETVIVSEEMRKSADFKAKNIFDQFPLLETDQGCLSESTAICGYLANLAGSHLGTSPFERSQVDQWVSFSNTALTPAATLVNRGIFGTGEITQAQWNEAAKDLKAHAKTLNTALQGKKFLVGAEATIADVILANTLMTGLQTVLDAGFRKAMKNVEEWATATLSLPAYKKVCGNVQLCAKPLKPLVTIEKKEEKKVVAPAPKKEEKVEKKKDNVESLPPSPFNVYDFKTFYINHKDKKGEGVDEWYKMLDWEGWSFWFLHYEKYTGEGEKLHVTNNLMNGFLTRAEHTSKYTFGRHCVLGEEPNLEIMGCWLMRGQELPDGLVKEHPQFEYYKSRKMDPRNNKADDTLVREFFAAKEGETINGMLAQTLRYHK</sequence>
<dbReference type="InterPro" id="IPR036433">
    <property type="entry name" value="EF1B_G_C_sf"/>
</dbReference>
<dbReference type="Gene3D" id="3.40.30.10">
    <property type="entry name" value="Glutaredoxin"/>
    <property type="match status" value="1"/>
</dbReference>
<dbReference type="Pfam" id="PF00647">
    <property type="entry name" value="EF1G"/>
    <property type="match status" value="1"/>
</dbReference>
<dbReference type="GO" id="GO:0005634">
    <property type="term" value="C:nucleus"/>
    <property type="evidence" value="ECO:0007669"/>
    <property type="project" value="TreeGrafter"/>
</dbReference>
<dbReference type="CDD" id="cd00570">
    <property type="entry name" value="GST_N_family"/>
    <property type="match status" value="1"/>
</dbReference>
<evidence type="ECO:0000313" key="7">
    <source>
        <dbReference type="EMBL" id="CAE0236481.1"/>
    </source>
</evidence>
<evidence type="ECO:0000256" key="2">
    <source>
        <dbReference type="ARBA" id="ARBA00022917"/>
    </source>
</evidence>
<evidence type="ECO:0000259" key="5">
    <source>
        <dbReference type="PROSITE" id="PS50404"/>
    </source>
</evidence>
<dbReference type="InterPro" id="IPR040079">
    <property type="entry name" value="Glutathione_S-Trfase"/>
</dbReference>
<dbReference type="PROSITE" id="PS50404">
    <property type="entry name" value="GST_NTER"/>
    <property type="match status" value="1"/>
</dbReference>
<dbReference type="SUPFAM" id="SSF52833">
    <property type="entry name" value="Thioredoxin-like"/>
    <property type="match status" value="1"/>
</dbReference>
<keyword evidence="1 3" id="KW-0251">Elongation factor</keyword>
<dbReference type="InterPro" id="IPR010987">
    <property type="entry name" value="Glutathione-S-Trfase_C-like"/>
</dbReference>
<dbReference type="InterPro" id="IPR036282">
    <property type="entry name" value="Glutathione-S-Trfase_C_sf"/>
</dbReference>
<reference evidence="7" key="1">
    <citation type="submission" date="2021-01" db="EMBL/GenBank/DDBJ databases">
        <authorList>
            <person name="Corre E."/>
            <person name="Pelletier E."/>
            <person name="Niang G."/>
            <person name="Scheremetjew M."/>
            <person name="Finn R."/>
            <person name="Kale V."/>
            <person name="Holt S."/>
            <person name="Cochrane G."/>
            <person name="Meng A."/>
            <person name="Brown T."/>
            <person name="Cohen L."/>
        </authorList>
    </citation>
    <scope>NUCLEOTIDE SEQUENCE</scope>
    <source>
        <strain evidence="7">Ras09</strain>
    </source>
</reference>
<feature type="domain" description="GST N-terminal" evidence="5">
    <location>
        <begin position="1"/>
        <end position="79"/>
    </location>
</feature>
<dbReference type="Pfam" id="PF13417">
    <property type="entry name" value="GST_N_3"/>
    <property type="match status" value="1"/>
</dbReference>
<evidence type="ECO:0000259" key="4">
    <source>
        <dbReference type="PROSITE" id="PS50040"/>
    </source>
</evidence>
<dbReference type="PROSITE" id="PS50040">
    <property type="entry name" value="EF1G_C"/>
    <property type="match status" value="1"/>
</dbReference>
<dbReference type="PROSITE" id="PS50405">
    <property type="entry name" value="GST_CTER"/>
    <property type="match status" value="1"/>
</dbReference>
<dbReference type="PANTHER" id="PTHR43986">
    <property type="entry name" value="ELONGATION FACTOR 1-GAMMA"/>
    <property type="match status" value="1"/>
</dbReference>
<dbReference type="Gene3D" id="3.30.70.1010">
    <property type="entry name" value="Translation elongation factor EF1B, gamma chain, conserved domain"/>
    <property type="match status" value="1"/>
</dbReference>
<dbReference type="InterPro" id="IPR050802">
    <property type="entry name" value="EF-GSTs"/>
</dbReference>
<dbReference type="AlphaFoldDB" id="A0A7S3CT45"/>
<dbReference type="InterPro" id="IPR001662">
    <property type="entry name" value="EF1B_G_C"/>
</dbReference>
<protein>
    <recommendedName>
        <fullName evidence="8">Elongation factor 1-gamma</fullName>
    </recommendedName>
</protein>
<dbReference type="SUPFAM" id="SSF89942">
    <property type="entry name" value="eEF1-gamma domain"/>
    <property type="match status" value="1"/>
</dbReference>
<proteinExistence type="predicted"/>
<dbReference type="Pfam" id="PF00043">
    <property type="entry name" value="GST_C"/>
    <property type="match status" value="1"/>
</dbReference>
<dbReference type="EMBL" id="HBIA01016636">
    <property type="protein sequence ID" value="CAE0236481.1"/>
    <property type="molecule type" value="Transcribed_RNA"/>
</dbReference>
<dbReference type="GO" id="GO:0003746">
    <property type="term" value="F:translation elongation factor activity"/>
    <property type="evidence" value="ECO:0007669"/>
    <property type="project" value="UniProtKB-UniRule"/>
</dbReference>